<dbReference type="InterPro" id="IPR011011">
    <property type="entry name" value="Znf_FYVE_PHD"/>
</dbReference>
<dbReference type="PROSITE" id="PS50016">
    <property type="entry name" value="ZF_PHD_2"/>
    <property type="match status" value="1"/>
</dbReference>
<feature type="compositionally biased region" description="Basic and acidic residues" evidence="5">
    <location>
        <begin position="21"/>
        <end position="32"/>
    </location>
</feature>
<evidence type="ECO:0000313" key="8">
    <source>
        <dbReference type="Proteomes" id="UP000271098"/>
    </source>
</evidence>
<reference evidence="9" key="1">
    <citation type="submission" date="2016-06" db="UniProtKB">
        <authorList>
            <consortium name="WormBaseParasite"/>
        </authorList>
    </citation>
    <scope>IDENTIFICATION</scope>
</reference>
<evidence type="ECO:0000256" key="5">
    <source>
        <dbReference type="SAM" id="MobiDB-lite"/>
    </source>
</evidence>
<gene>
    <name evidence="7" type="ORF">GPUH_LOCUS3135</name>
</gene>
<dbReference type="GO" id="GO:0008270">
    <property type="term" value="F:zinc ion binding"/>
    <property type="evidence" value="ECO:0007669"/>
    <property type="project" value="UniProtKB-KW"/>
</dbReference>
<dbReference type="WBParaSite" id="GPUH_0000314101-mRNA-1">
    <property type="protein sequence ID" value="GPUH_0000314101-mRNA-1"/>
    <property type="gene ID" value="GPUH_0000314101"/>
</dbReference>
<dbReference type="InterPro" id="IPR028938">
    <property type="entry name" value="Rsf1-like"/>
</dbReference>
<dbReference type="PANTHER" id="PTHR14296">
    <property type="entry name" value="REMODELING AND SPACING FACTOR 1"/>
    <property type="match status" value="1"/>
</dbReference>
<dbReference type="CDD" id="cd15543">
    <property type="entry name" value="PHD_RSF1"/>
    <property type="match status" value="1"/>
</dbReference>
<keyword evidence="1" id="KW-0479">Metal-binding</keyword>
<feature type="compositionally biased region" description="Acidic residues" evidence="5">
    <location>
        <begin position="188"/>
        <end position="197"/>
    </location>
</feature>
<dbReference type="GO" id="GO:0042393">
    <property type="term" value="F:histone binding"/>
    <property type="evidence" value="ECO:0007669"/>
    <property type="project" value="TreeGrafter"/>
</dbReference>
<name>A0A183D345_9BILA</name>
<evidence type="ECO:0000256" key="2">
    <source>
        <dbReference type="ARBA" id="ARBA00022771"/>
    </source>
</evidence>
<dbReference type="Gene3D" id="2.30.30.1150">
    <property type="match status" value="1"/>
</dbReference>
<dbReference type="PANTHER" id="PTHR14296:SF16">
    <property type="entry name" value="REMODELING AND SPACING FACTOR 1"/>
    <property type="match status" value="1"/>
</dbReference>
<dbReference type="AlphaFoldDB" id="A0A183D345"/>
<dbReference type="EMBL" id="UYRT01005176">
    <property type="protein sequence ID" value="VDK38114.1"/>
    <property type="molecule type" value="Genomic_DNA"/>
</dbReference>
<feature type="compositionally biased region" description="Basic residues" evidence="5">
    <location>
        <begin position="167"/>
        <end position="181"/>
    </location>
</feature>
<dbReference type="GO" id="GO:0045892">
    <property type="term" value="P:negative regulation of DNA-templated transcription"/>
    <property type="evidence" value="ECO:0007669"/>
    <property type="project" value="TreeGrafter"/>
</dbReference>
<keyword evidence="8" id="KW-1185">Reference proteome</keyword>
<dbReference type="Pfam" id="PF00628">
    <property type="entry name" value="PHD"/>
    <property type="match status" value="1"/>
</dbReference>
<accession>A0A183D345</accession>
<protein>
    <submittedName>
        <fullName evidence="9">PHD-type domain-containing protein</fullName>
    </submittedName>
</protein>
<feature type="compositionally biased region" description="Acidic residues" evidence="5">
    <location>
        <begin position="129"/>
        <end position="147"/>
    </location>
</feature>
<dbReference type="SUPFAM" id="SSF57903">
    <property type="entry name" value="FYVE/PHD zinc finger"/>
    <property type="match status" value="1"/>
</dbReference>
<evidence type="ECO:0000256" key="1">
    <source>
        <dbReference type="ARBA" id="ARBA00022723"/>
    </source>
</evidence>
<organism evidence="9">
    <name type="scientific">Gongylonema pulchrum</name>
    <dbReference type="NCBI Taxonomy" id="637853"/>
    <lineage>
        <taxon>Eukaryota</taxon>
        <taxon>Metazoa</taxon>
        <taxon>Ecdysozoa</taxon>
        <taxon>Nematoda</taxon>
        <taxon>Chromadorea</taxon>
        <taxon>Rhabditida</taxon>
        <taxon>Spirurina</taxon>
        <taxon>Spiruromorpha</taxon>
        <taxon>Spiruroidea</taxon>
        <taxon>Gongylonematidae</taxon>
        <taxon>Gongylonema</taxon>
    </lineage>
</organism>
<proteinExistence type="predicted"/>
<evidence type="ECO:0000259" key="6">
    <source>
        <dbReference type="PROSITE" id="PS50016"/>
    </source>
</evidence>
<keyword evidence="2 4" id="KW-0863">Zinc-finger</keyword>
<keyword evidence="3" id="KW-0862">Zinc</keyword>
<feature type="compositionally biased region" description="Basic and acidic residues" evidence="5">
    <location>
        <begin position="45"/>
        <end position="55"/>
    </location>
</feature>
<dbReference type="InterPro" id="IPR019786">
    <property type="entry name" value="Zinc_finger_PHD-type_CS"/>
</dbReference>
<dbReference type="OrthoDB" id="10055895at2759"/>
<dbReference type="SMART" id="SM00249">
    <property type="entry name" value="PHD"/>
    <property type="match status" value="1"/>
</dbReference>
<evidence type="ECO:0000313" key="9">
    <source>
        <dbReference type="WBParaSite" id="GPUH_0000314101-mRNA-1"/>
    </source>
</evidence>
<dbReference type="GO" id="GO:0031213">
    <property type="term" value="C:RSF complex"/>
    <property type="evidence" value="ECO:0007669"/>
    <property type="project" value="InterPro"/>
</dbReference>
<feature type="compositionally biased region" description="Basic and acidic residues" evidence="5">
    <location>
        <begin position="85"/>
        <end position="114"/>
    </location>
</feature>
<feature type="domain" description="PHD-type" evidence="6">
    <location>
        <begin position="214"/>
        <end position="264"/>
    </location>
</feature>
<dbReference type="InterPro" id="IPR001965">
    <property type="entry name" value="Znf_PHD"/>
</dbReference>
<feature type="region of interest" description="Disordered" evidence="5">
    <location>
        <begin position="1"/>
        <end position="208"/>
    </location>
</feature>
<sequence>MGTIYLKQKKPVNPNHSKKKAVIEEESKKENSEPVGEIAVNDIPDEVKPFIDRRVLPRRSARNAAISNLKELTSSPLKLQSGRRKRDEKQANKKKSSDATDPDAKTERKVKGSESEIEDEGGGGGGGSDDVDNNDSDDADDTDDFVLAEESSTSSDDEFMPLSELRKKTKRASRRRRKKERIRKELSELEESDDAGSDVEQRKTKKERKKATEETLCMKCGKSTNPEVLLLCDLCDEAWHTWCLHPMLWFVPDDDWFCPNCHQAMLIQKFSEVLITLAEQLKRKAVEDKKYLFFLLDPGILDLI</sequence>
<reference evidence="7 8" key="2">
    <citation type="submission" date="2018-11" db="EMBL/GenBank/DDBJ databases">
        <authorList>
            <consortium name="Pathogen Informatics"/>
        </authorList>
    </citation>
    <scope>NUCLEOTIDE SEQUENCE [LARGE SCALE GENOMIC DNA]</scope>
</reference>
<evidence type="ECO:0000256" key="4">
    <source>
        <dbReference type="PROSITE-ProRule" id="PRU00146"/>
    </source>
</evidence>
<evidence type="ECO:0000313" key="7">
    <source>
        <dbReference type="EMBL" id="VDK38114.1"/>
    </source>
</evidence>
<dbReference type="Proteomes" id="UP000271098">
    <property type="component" value="Unassembled WGS sequence"/>
</dbReference>
<dbReference type="InterPro" id="IPR019787">
    <property type="entry name" value="Znf_PHD-finger"/>
</dbReference>
<evidence type="ECO:0000256" key="3">
    <source>
        <dbReference type="ARBA" id="ARBA00022833"/>
    </source>
</evidence>
<dbReference type="PROSITE" id="PS01359">
    <property type="entry name" value="ZF_PHD_1"/>
    <property type="match status" value="1"/>
</dbReference>